<dbReference type="Gene3D" id="1.20.910.10">
    <property type="entry name" value="Heme oxygenase-like"/>
    <property type="match status" value="1"/>
</dbReference>
<protein>
    <submittedName>
        <fullName evidence="1">Iron-containing redox enzyme family protein</fullName>
    </submittedName>
</protein>
<dbReference type="EMBL" id="JAHHIF010000020">
    <property type="protein sequence ID" value="MBW4546057.1"/>
    <property type="molecule type" value="Genomic_DNA"/>
</dbReference>
<evidence type="ECO:0000313" key="1">
    <source>
        <dbReference type="EMBL" id="MBW4546057.1"/>
    </source>
</evidence>
<dbReference type="InterPro" id="IPR016084">
    <property type="entry name" value="Haem_Oase-like_multi-hlx"/>
</dbReference>
<dbReference type="Pfam" id="PF14518">
    <property type="entry name" value="Haem_oxygenas_2"/>
    <property type="match status" value="1"/>
</dbReference>
<reference evidence="1" key="2">
    <citation type="journal article" date="2022" name="Microbiol. Resour. Announc.">
        <title>Metagenome Sequencing to Explore Phylogenomics of Terrestrial Cyanobacteria.</title>
        <authorList>
            <person name="Ward R.D."/>
            <person name="Stajich J.E."/>
            <person name="Johansen J.R."/>
            <person name="Huntemann M."/>
            <person name="Clum A."/>
            <person name="Foster B."/>
            <person name="Foster B."/>
            <person name="Roux S."/>
            <person name="Palaniappan K."/>
            <person name="Varghese N."/>
            <person name="Mukherjee S."/>
            <person name="Reddy T.B.K."/>
            <person name="Daum C."/>
            <person name="Copeland A."/>
            <person name="Chen I.A."/>
            <person name="Ivanova N.N."/>
            <person name="Kyrpides N.C."/>
            <person name="Shapiro N."/>
            <person name="Eloe-Fadrosh E.A."/>
            <person name="Pietrasiak N."/>
        </authorList>
    </citation>
    <scope>NUCLEOTIDE SEQUENCE</scope>
    <source>
        <strain evidence="1">CPER-KK1</strain>
    </source>
</reference>
<evidence type="ECO:0000313" key="2">
    <source>
        <dbReference type="Proteomes" id="UP000753908"/>
    </source>
</evidence>
<dbReference type="AlphaFoldDB" id="A0A951UAN2"/>
<comment type="caution">
    <text evidence="1">The sequence shown here is derived from an EMBL/GenBank/DDBJ whole genome shotgun (WGS) entry which is preliminary data.</text>
</comment>
<accession>A0A951UAN2</accession>
<dbReference type="Proteomes" id="UP000753908">
    <property type="component" value="Unassembled WGS sequence"/>
</dbReference>
<name>A0A951UAN2_9CYAN</name>
<organism evidence="1 2">
    <name type="scientific">Symplocastrum torsivum CPER-KK1</name>
    <dbReference type="NCBI Taxonomy" id="450513"/>
    <lineage>
        <taxon>Bacteria</taxon>
        <taxon>Bacillati</taxon>
        <taxon>Cyanobacteriota</taxon>
        <taxon>Cyanophyceae</taxon>
        <taxon>Oscillatoriophycideae</taxon>
        <taxon>Oscillatoriales</taxon>
        <taxon>Microcoleaceae</taxon>
        <taxon>Symplocastrum</taxon>
    </lineage>
</organism>
<proteinExistence type="predicted"/>
<sequence length="227" mass="25821">MLNIQTSASNNSANALADTIKPYQILQTLKWENLLNKKQRDGCLQYFVQSYLTTKASEALLNFAAEQAVLRDDENLAPFIDWAKTHAPEEKDHHKWFLDDLIAIGFRQSELENLIADEVILEMLGVQFALMATAHPVSILGYVFVLEGYNSSSAAINEIGRRFSIPDEGLRTILYHAEVDQEHRKPIIELVDRYGSNDFLYRTILKAAIATLLGWTKFYTKLAQKNN</sequence>
<dbReference type="SUPFAM" id="SSF48613">
    <property type="entry name" value="Heme oxygenase-like"/>
    <property type="match status" value="1"/>
</dbReference>
<reference evidence="1" key="1">
    <citation type="submission" date="2021-05" db="EMBL/GenBank/DDBJ databases">
        <authorList>
            <person name="Pietrasiak N."/>
            <person name="Ward R."/>
            <person name="Stajich J.E."/>
            <person name="Kurbessoian T."/>
        </authorList>
    </citation>
    <scope>NUCLEOTIDE SEQUENCE</scope>
    <source>
        <strain evidence="1">CPER-KK1</strain>
    </source>
</reference>
<gene>
    <name evidence="1" type="ORF">KME25_16650</name>
</gene>